<dbReference type="EMBL" id="BKCJ011899838">
    <property type="protein sequence ID" value="GFD61724.1"/>
    <property type="molecule type" value="Genomic_DNA"/>
</dbReference>
<evidence type="ECO:0000313" key="2">
    <source>
        <dbReference type="EMBL" id="GFD61724.1"/>
    </source>
</evidence>
<reference evidence="2" key="1">
    <citation type="journal article" date="2019" name="Sci. Rep.">
        <title>Draft genome of Tanacetum cinerariifolium, the natural source of mosquito coil.</title>
        <authorList>
            <person name="Yamashiro T."/>
            <person name="Shiraishi A."/>
            <person name="Satake H."/>
            <person name="Nakayama K."/>
        </authorList>
    </citation>
    <scope>NUCLEOTIDE SEQUENCE</scope>
</reference>
<evidence type="ECO:0000256" key="1">
    <source>
        <dbReference type="SAM" id="MobiDB-lite"/>
    </source>
</evidence>
<protein>
    <submittedName>
        <fullName evidence="2">Uncharacterized protein</fullName>
    </submittedName>
</protein>
<feature type="non-terminal residue" evidence="2">
    <location>
        <position position="1"/>
    </location>
</feature>
<gene>
    <name evidence="2" type="ORF">Tci_933693</name>
</gene>
<dbReference type="AlphaFoldDB" id="A0A699Y276"/>
<name>A0A699Y276_TANCI</name>
<sequence length="72" mass="7857">DRHAAHDLWRWGEYRAVGVGRVDEAVWQQHAVCLRLCDGIGAGAAYSSEGRHQSAPGGRRAAAPHCDARQHV</sequence>
<proteinExistence type="predicted"/>
<comment type="caution">
    <text evidence="2">The sequence shown here is derived from an EMBL/GenBank/DDBJ whole genome shotgun (WGS) entry which is preliminary data.</text>
</comment>
<accession>A0A699Y276</accession>
<feature type="region of interest" description="Disordered" evidence="1">
    <location>
        <begin position="47"/>
        <end position="72"/>
    </location>
</feature>
<organism evidence="2">
    <name type="scientific">Tanacetum cinerariifolium</name>
    <name type="common">Dalmatian daisy</name>
    <name type="synonym">Chrysanthemum cinerariifolium</name>
    <dbReference type="NCBI Taxonomy" id="118510"/>
    <lineage>
        <taxon>Eukaryota</taxon>
        <taxon>Viridiplantae</taxon>
        <taxon>Streptophyta</taxon>
        <taxon>Embryophyta</taxon>
        <taxon>Tracheophyta</taxon>
        <taxon>Spermatophyta</taxon>
        <taxon>Magnoliopsida</taxon>
        <taxon>eudicotyledons</taxon>
        <taxon>Gunneridae</taxon>
        <taxon>Pentapetalae</taxon>
        <taxon>asterids</taxon>
        <taxon>campanulids</taxon>
        <taxon>Asterales</taxon>
        <taxon>Asteraceae</taxon>
        <taxon>Asteroideae</taxon>
        <taxon>Anthemideae</taxon>
        <taxon>Anthemidinae</taxon>
        <taxon>Tanacetum</taxon>
    </lineage>
</organism>
<feature type="non-terminal residue" evidence="2">
    <location>
        <position position="72"/>
    </location>
</feature>